<dbReference type="EMBL" id="JBHGVX010000010">
    <property type="protein sequence ID" value="KAL1792055.1"/>
    <property type="molecule type" value="Genomic_DNA"/>
</dbReference>
<reference evidence="12 13" key="1">
    <citation type="submission" date="2024-09" db="EMBL/GenBank/DDBJ databases">
        <title>T2T genomes of carrot and Alternaria dauci and their utility for understanding host-pathogen interaction during carrot leaf blight disease.</title>
        <authorList>
            <person name="Liu W."/>
            <person name="Xu S."/>
            <person name="Ou C."/>
            <person name="Liu X."/>
            <person name="Zhuang F."/>
            <person name="Deng X.W."/>
        </authorList>
    </citation>
    <scope>NUCLEOTIDE SEQUENCE [LARGE SCALE GENOMIC DNA]</scope>
    <source>
        <strain evidence="12 13">A2016</strain>
    </source>
</reference>
<dbReference type="InterPro" id="IPR002314">
    <property type="entry name" value="aa-tRNA-synt_IIb"/>
</dbReference>
<dbReference type="InterPro" id="IPR050062">
    <property type="entry name" value="Pro-tRNA_synthetase"/>
</dbReference>
<keyword evidence="6" id="KW-0648">Protein biosynthesis</keyword>
<dbReference type="InterPro" id="IPR033730">
    <property type="entry name" value="ProRS_core_prok"/>
</dbReference>
<feature type="transmembrane region" description="Helical" evidence="10">
    <location>
        <begin position="680"/>
        <end position="699"/>
    </location>
</feature>
<protein>
    <recommendedName>
        <fullName evidence="2">proline--tRNA ligase</fullName>
        <ecNumber evidence="2">6.1.1.15</ecNumber>
    </recommendedName>
    <alternativeName>
        <fullName evidence="8">Prolyl-tRNA synthetase</fullName>
    </alternativeName>
</protein>
<evidence type="ECO:0000313" key="13">
    <source>
        <dbReference type="Proteomes" id="UP001578633"/>
    </source>
</evidence>
<dbReference type="InterPro" id="IPR004154">
    <property type="entry name" value="Anticodon-bd"/>
</dbReference>
<dbReference type="PROSITE" id="PS50862">
    <property type="entry name" value="AA_TRNA_LIGASE_II"/>
    <property type="match status" value="1"/>
</dbReference>
<feature type="transmembrane region" description="Helical" evidence="10">
    <location>
        <begin position="565"/>
        <end position="588"/>
    </location>
</feature>
<feature type="transmembrane region" description="Helical" evidence="10">
    <location>
        <begin position="525"/>
        <end position="545"/>
    </location>
</feature>
<evidence type="ECO:0000313" key="12">
    <source>
        <dbReference type="EMBL" id="KAL1792055.1"/>
    </source>
</evidence>
<name>A0ABR3U6V3_9PLEO</name>
<evidence type="ECO:0000256" key="1">
    <source>
        <dbReference type="ARBA" id="ARBA00008226"/>
    </source>
</evidence>
<dbReference type="RefSeq" id="XP_069302639.1">
    <property type="nucleotide sequence ID" value="XM_069455962.1"/>
</dbReference>
<keyword evidence="4" id="KW-0547">Nucleotide-binding</keyword>
<keyword evidence="10" id="KW-0812">Transmembrane</keyword>
<evidence type="ECO:0000256" key="3">
    <source>
        <dbReference type="ARBA" id="ARBA00022598"/>
    </source>
</evidence>
<evidence type="ECO:0000256" key="9">
    <source>
        <dbReference type="ARBA" id="ARBA00047671"/>
    </source>
</evidence>
<comment type="catalytic activity">
    <reaction evidence="9">
        <text>tRNA(Pro) + L-proline + ATP = L-prolyl-tRNA(Pro) + AMP + diphosphate</text>
        <dbReference type="Rhea" id="RHEA:14305"/>
        <dbReference type="Rhea" id="RHEA-COMP:9700"/>
        <dbReference type="Rhea" id="RHEA-COMP:9702"/>
        <dbReference type="ChEBI" id="CHEBI:30616"/>
        <dbReference type="ChEBI" id="CHEBI:33019"/>
        <dbReference type="ChEBI" id="CHEBI:60039"/>
        <dbReference type="ChEBI" id="CHEBI:78442"/>
        <dbReference type="ChEBI" id="CHEBI:78532"/>
        <dbReference type="ChEBI" id="CHEBI:456215"/>
        <dbReference type="EC" id="6.1.1.15"/>
    </reaction>
</comment>
<dbReference type="Gene3D" id="3.30.930.10">
    <property type="entry name" value="Bira Bifunctional Protein, Domain 2"/>
    <property type="match status" value="2"/>
</dbReference>
<dbReference type="Pfam" id="PF03129">
    <property type="entry name" value="HGTP_anticodon"/>
    <property type="match status" value="1"/>
</dbReference>
<evidence type="ECO:0000256" key="2">
    <source>
        <dbReference type="ARBA" id="ARBA00012831"/>
    </source>
</evidence>
<dbReference type="Proteomes" id="UP001578633">
    <property type="component" value="Chromosome 10"/>
</dbReference>
<proteinExistence type="inferred from homology"/>
<keyword evidence="3" id="KW-0436">Ligase</keyword>
<keyword evidence="10" id="KW-1133">Transmembrane helix</keyword>
<dbReference type="InterPro" id="IPR036621">
    <property type="entry name" value="Anticodon-bd_dom_sf"/>
</dbReference>
<accession>A0ABR3U6V3</accession>
<evidence type="ECO:0000256" key="5">
    <source>
        <dbReference type="ARBA" id="ARBA00022840"/>
    </source>
</evidence>
<dbReference type="CDD" id="cd00779">
    <property type="entry name" value="ProRS_core_prok"/>
    <property type="match status" value="1"/>
</dbReference>
<evidence type="ECO:0000256" key="10">
    <source>
        <dbReference type="SAM" id="Phobius"/>
    </source>
</evidence>
<dbReference type="InterPro" id="IPR013901">
    <property type="entry name" value="Anthrone_oxy"/>
</dbReference>
<dbReference type="PRINTS" id="PR01046">
    <property type="entry name" value="TRNASYNTHPRO"/>
</dbReference>
<dbReference type="SUPFAM" id="SSF55681">
    <property type="entry name" value="Class II aaRS and biotin synthetases"/>
    <property type="match status" value="1"/>
</dbReference>
<dbReference type="Pfam" id="PF08592">
    <property type="entry name" value="Anthrone_oxy"/>
    <property type="match status" value="1"/>
</dbReference>
<evidence type="ECO:0000259" key="11">
    <source>
        <dbReference type="PROSITE" id="PS50862"/>
    </source>
</evidence>
<sequence>MHLEIQHGLYIASDSRNRLSKFWAPTGGISPQDGEQDESHSLLVRGGFLRQAHSGVFHLLPIGLRVQDKLEALIDKHMGSIGASKLALSSITTEALWRQTGRYSANSELLRIKDRRESGFLLSPTHEEEITALVAGMVHSYKDLPLRLYQIGRKYRDERRPRQGLLRAKEFMMKDLYTFDYSTESALRTYEEVRNAYNNLFNELRLPYLVADADSGNMGGRLSHEYHFVSPKGEDNVWSCNSCDYVANEELVEKSSQNPASDNESWHAFTGISVDKKTKINVWIPRPASAAATIANHGHGHVNLHAVKKALPENIELDTGIESSSLPSLLQKTTDIINLFDPSLAFDKHDESLPNPQSSDLNLTTIETGDPCPRCSDGKLSVQKAIEVGHTFHLGTRYSKPLNAVVALPDQNLSSPIQMGCHGIGVSRIIGAVASLLSDAKGLNWPRAIAPYEAVILTSPQTEENDATEVYDTLYSESRNGNVDLVLDDRSGKSIGWKLKDADLIGYPVVIVLGRSWKDKREVEAIAIIAPAVYTGFTFAYSHVVMPPLITHAPPKLLAKQWLQAYQFAPIFVAPLILTGASSNAFLAYVYKGSFSSAKFLYVVAAITNASIIPYTALYMEPGVNGAGKWKVQKILQDEQVVLKGVGQGTDKDTASQAAKQWAEQVDMKTIAETWARTNAWRYIITAIATVASATASVMRS</sequence>
<dbReference type="EC" id="6.1.1.15" evidence="2"/>
<dbReference type="InterPro" id="IPR045864">
    <property type="entry name" value="aa-tRNA-synth_II/BPL/LPL"/>
</dbReference>
<dbReference type="PANTHER" id="PTHR42753">
    <property type="entry name" value="MITOCHONDRIAL RIBOSOME PROTEIN L39/PROLYL-TRNA LIGASE FAMILY MEMBER"/>
    <property type="match status" value="1"/>
</dbReference>
<gene>
    <name evidence="12" type="ORF">ACET3X_009806</name>
</gene>
<keyword evidence="10" id="KW-0472">Membrane</keyword>
<evidence type="ECO:0000256" key="8">
    <source>
        <dbReference type="ARBA" id="ARBA00029731"/>
    </source>
</evidence>
<comment type="caution">
    <text evidence="12">The sequence shown here is derived from an EMBL/GenBank/DDBJ whole genome shotgun (WGS) entry which is preliminary data.</text>
</comment>
<evidence type="ECO:0000256" key="4">
    <source>
        <dbReference type="ARBA" id="ARBA00022741"/>
    </source>
</evidence>
<dbReference type="InterPro" id="IPR006195">
    <property type="entry name" value="aa-tRNA-synth_II"/>
</dbReference>
<dbReference type="SUPFAM" id="SSF52954">
    <property type="entry name" value="Class II aaRS ABD-related"/>
    <property type="match status" value="1"/>
</dbReference>
<dbReference type="PANTHER" id="PTHR42753:SF2">
    <property type="entry name" value="PROLINE--TRNA LIGASE"/>
    <property type="match status" value="1"/>
</dbReference>
<comment type="similarity">
    <text evidence="1">Belongs to the class-II aminoacyl-tRNA synthetase family.</text>
</comment>
<keyword evidence="7" id="KW-0030">Aminoacyl-tRNA synthetase</keyword>
<keyword evidence="5" id="KW-0067">ATP-binding</keyword>
<dbReference type="Gene3D" id="3.40.50.800">
    <property type="entry name" value="Anticodon-binding domain"/>
    <property type="match status" value="1"/>
</dbReference>
<dbReference type="Pfam" id="PF00587">
    <property type="entry name" value="tRNA-synt_2b"/>
    <property type="match status" value="1"/>
</dbReference>
<organism evidence="12 13">
    <name type="scientific">Alternaria dauci</name>
    <dbReference type="NCBI Taxonomy" id="48095"/>
    <lineage>
        <taxon>Eukaryota</taxon>
        <taxon>Fungi</taxon>
        <taxon>Dikarya</taxon>
        <taxon>Ascomycota</taxon>
        <taxon>Pezizomycotina</taxon>
        <taxon>Dothideomycetes</taxon>
        <taxon>Pleosporomycetidae</taxon>
        <taxon>Pleosporales</taxon>
        <taxon>Pleosporineae</taxon>
        <taxon>Pleosporaceae</taxon>
        <taxon>Alternaria</taxon>
        <taxon>Alternaria sect. Porri</taxon>
    </lineage>
</organism>
<dbReference type="InterPro" id="IPR002316">
    <property type="entry name" value="Pro-tRNA-ligase_IIa"/>
</dbReference>
<feature type="domain" description="Aminoacyl-transfer RNA synthetases class-II family profile" evidence="11">
    <location>
        <begin position="63"/>
        <end position="451"/>
    </location>
</feature>
<evidence type="ECO:0000256" key="7">
    <source>
        <dbReference type="ARBA" id="ARBA00023146"/>
    </source>
</evidence>
<dbReference type="GeneID" id="96090128"/>
<evidence type="ECO:0000256" key="6">
    <source>
        <dbReference type="ARBA" id="ARBA00022917"/>
    </source>
</evidence>
<feature type="transmembrane region" description="Helical" evidence="10">
    <location>
        <begin position="600"/>
        <end position="620"/>
    </location>
</feature>
<keyword evidence="13" id="KW-1185">Reference proteome</keyword>